<dbReference type="SUPFAM" id="SSF53098">
    <property type="entry name" value="Ribonuclease H-like"/>
    <property type="match status" value="1"/>
</dbReference>
<dbReference type="PANTHER" id="PTHR47501:SF5">
    <property type="entry name" value="HAT C-TERMINAL DIMERISATION DOMAIN-CONTAINING PROTEIN"/>
    <property type="match status" value="1"/>
</dbReference>
<organism evidence="2 3">
    <name type="scientific">Labeo rohita</name>
    <name type="common">Indian major carp</name>
    <name type="synonym">Cyprinus rohita</name>
    <dbReference type="NCBI Taxonomy" id="84645"/>
    <lineage>
        <taxon>Eukaryota</taxon>
        <taxon>Metazoa</taxon>
        <taxon>Chordata</taxon>
        <taxon>Craniata</taxon>
        <taxon>Vertebrata</taxon>
        <taxon>Euteleostomi</taxon>
        <taxon>Actinopterygii</taxon>
        <taxon>Neopterygii</taxon>
        <taxon>Teleostei</taxon>
        <taxon>Ostariophysi</taxon>
        <taxon>Cypriniformes</taxon>
        <taxon>Cyprinidae</taxon>
        <taxon>Labeoninae</taxon>
        <taxon>Labeonini</taxon>
        <taxon>Labeo</taxon>
    </lineage>
</organism>
<feature type="region of interest" description="Disordered" evidence="1">
    <location>
        <begin position="263"/>
        <end position="302"/>
    </location>
</feature>
<evidence type="ECO:0000256" key="1">
    <source>
        <dbReference type="SAM" id="MobiDB-lite"/>
    </source>
</evidence>
<comment type="caution">
    <text evidence="2">The sequence shown here is derived from an EMBL/GenBank/DDBJ whole genome shotgun (WGS) entry which is preliminary data.</text>
</comment>
<dbReference type="PANTHER" id="PTHR47501">
    <property type="entry name" value="TRANSPOSASE-RELATED"/>
    <property type="match status" value="1"/>
</dbReference>
<keyword evidence="3" id="KW-1185">Reference proteome</keyword>
<evidence type="ECO:0000313" key="2">
    <source>
        <dbReference type="EMBL" id="KAI2643087.1"/>
    </source>
</evidence>
<name>A0ABQ8KZ50_LABRO</name>
<dbReference type="EMBL" id="JACTAM010002782">
    <property type="protein sequence ID" value="KAI2643087.1"/>
    <property type="molecule type" value="Genomic_DNA"/>
</dbReference>
<accession>A0ABQ8KZ50</accession>
<dbReference type="InterPro" id="IPR012337">
    <property type="entry name" value="RNaseH-like_sf"/>
</dbReference>
<proteinExistence type="predicted"/>
<reference evidence="2 3" key="1">
    <citation type="submission" date="2022-01" db="EMBL/GenBank/DDBJ databases">
        <title>A high-quality chromosome-level genome assembly of rohu carp, Labeo rohita.</title>
        <authorList>
            <person name="Arick M.A. II"/>
            <person name="Hsu C.-Y."/>
            <person name="Magbanua Z."/>
            <person name="Pechanova O."/>
            <person name="Grover C."/>
            <person name="Miller E."/>
            <person name="Thrash A."/>
            <person name="Ezzel L."/>
            <person name="Alam S."/>
            <person name="Benzie J."/>
            <person name="Hamilton M."/>
            <person name="Karsi A."/>
            <person name="Lawrence M.L."/>
            <person name="Peterson D.G."/>
        </authorList>
    </citation>
    <scope>NUCLEOTIDE SEQUENCE [LARGE SCALE GENOMIC DNA]</scope>
    <source>
        <strain evidence="3">BAU-BD-2019</strain>
        <tissue evidence="2">Blood</tissue>
    </source>
</reference>
<protein>
    <recommendedName>
        <fullName evidence="4">Zinc finger BED domain-containing 1-like protein</fullName>
    </recommendedName>
</protein>
<gene>
    <name evidence="2" type="ORF">H4Q32_027975</name>
</gene>
<evidence type="ECO:0000313" key="3">
    <source>
        <dbReference type="Proteomes" id="UP000830375"/>
    </source>
</evidence>
<sequence length="669" mass="75586">MNETSYVHLKEFFEKVSDDPGGKNLTFLCKLCPPGLRKQLCTSTTSTANLKQHTEIKHPSNLLRYVQVTKKKSKDTATACQNRSCSTTQNQIMAYSNGSSVISQPQLDNLVLQYIVGDLQPLRKVENPAFINLIKGLQPSKKKFEENIYELKTKLSAIDAVCTTADCWSAVNKAFMGITIHWLNKNDVSKRHSAVLACRRIKGAHTHDVLAKLLSDVNKEFKIHNKVVCTVTDNASNFVKAFNCFGMDVAIDTEEPETVVHFDETKSEDDSEPESAFAAASENSDEDDQMEPHSLSGLDHPSLPPHRRCIAHTLNLVAKDTEKVTEPRYKTMSRAVFAKTSALWNRVKRSPKASDTVEEKFGISFIVPNDTRWNSVFLAMERLSRIATLTTRAEINVAEVPPANDATPLHDELILHTVSDEFGFRRFSPHEVNFIHKFVDVMRPLALALNILQAEKNIFLGYLAPTIVQLQCLMNDLLDESMKPTAAEGLITCRPLIESILQSLSTRLADLLEKREHILSAMLMPRFKLDWVQDEEKRVLYRLMLKREFQTLSSDDSAARDLGQPQSSGEMEKKKDSAASFFRFNRKTPVSQKTEVDTYLDDPTTDGFDEYMQFSKLKRLFIKHNTALPSSAPGERLFSIGGLIFRPRRNRLGDANFEKQLILNANKKI</sequence>
<evidence type="ECO:0008006" key="4">
    <source>
        <dbReference type="Google" id="ProtNLM"/>
    </source>
</evidence>
<feature type="region of interest" description="Disordered" evidence="1">
    <location>
        <begin position="556"/>
        <end position="577"/>
    </location>
</feature>
<dbReference type="Proteomes" id="UP000830375">
    <property type="component" value="Unassembled WGS sequence"/>
</dbReference>